<dbReference type="EMBL" id="FR799006">
    <property type="protein sequence ID" value="CAM42518.2"/>
    <property type="molecule type" value="Genomic_DNA"/>
</dbReference>
<feature type="compositionally biased region" description="Basic and acidic residues" evidence="1">
    <location>
        <begin position="1"/>
        <end position="11"/>
    </location>
</feature>
<sequence length="652" mass="72818">MPSREENEQRPLSRSSGLASNVPRDDSPRSQAAREPISMGEMPDGEGMAPRPEASLNDMDEEQKEEISDLMLNVIMHPDRPIENLPVMMAPELKLIGRCVSLRVMQTVNGAPPAPYYYTGLVCMVTETSVSLMQVNRYTHDDFAAYYLREQQLSKGATISPELQIRNCCALRHGRVRACCLYSVLASPRADNGDASSTQHAQSPEWDLLNHDCTTAGEAGVTQDDRIASTEESRMLCTMDAAGSLAPAVSMKTGAELDAAAAQNGDEAGNMSGATEPVMDEVTDSADAANDGTAPRRFRAFDGSIGPIPYVTFLRRNIYNVAFGRDPRSSFYSLFKDPARHTRDMQVLRMFVRRYLVHTSQGNNPRQVLLYAFLSVRCAWPDVDRELVNRVALEELPTLLKADCAIEKEKKRRRLRMQQRVREVQEYRAPAGFFSKTGILYLTKIPQKLFLAGMFILLFDVGLIVFFSSARSNVRDALVSSFIFQFTGELVAAIVVWCIAGVMCIVHSTMMHLPVREGMWYMGAHSACFLGAFACCIMAFVVLLRLLDRNMIFFHMVRNQPGDLCIFYQRHGCSGFLVGCNDSQAMFNRDLCSICPDVSTSVTGCYSIIRSQIGLTTMPMLVFSMFLTVAVLYSFVQLFKLLWIFKAAVHIF</sequence>
<feature type="transmembrane region" description="Helical" evidence="2">
    <location>
        <begin position="449"/>
        <end position="470"/>
    </location>
</feature>
<dbReference type="GeneID" id="5418004"/>
<accession>A4HJ59</accession>
<keyword evidence="4" id="KW-1185">Reference proteome</keyword>
<feature type="region of interest" description="Disordered" evidence="1">
    <location>
        <begin position="1"/>
        <end position="64"/>
    </location>
</feature>
<feature type="transmembrane region" description="Helical" evidence="2">
    <location>
        <begin position="520"/>
        <end position="547"/>
    </location>
</feature>
<dbReference type="KEGG" id="lbz:LBRM_31_0980"/>
<dbReference type="AlphaFoldDB" id="A4HJ59"/>
<gene>
    <name evidence="3" type="ORF">LBRM_31_0980</name>
</gene>
<reference evidence="3 4" key="2">
    <citation type="journal article" date="2011" name="Genome Res.">
        <title>Chromosome and gene copy number variation allow major structural change between species and strains of Leishmania.</title>
        <authorList>
            <person name="Rogers M.B."/>
            <person name="Hilley J.D."/>
            <person name="Dickens N.J."/>
            <person name="Wilkes J."/>
            <person name="Bates P.A."/>
            <person name="Depledge D.P."/>
            <person name="Harris D."/>
            <person name="Her Y."/>
            <person name="Herzyk P."/>
            <person name="Imamura H."/>
            <person name="Otto T.D."/>
            <person name="Sanders M."/>
            <person name="Seeger K."/>
            <person name="Dujardin J.C."/>
            <person name="Berriman M."/>
            <person name="Smith D.F."/>
            <person name="Hertz-Fowler C."/>
            <person name="Mottram J.C."/>
        </authorList>
    </citation>
    <scope>NUCLEOTIDE SEQUENCE [LARGE SCALE GENOMIC DNA]</scope>
    <source>
        <strain evidence="3 4">MHOM/BR/75/M2904</strain>
    </source>
</reference>
<evidence type="ECO:0000256" key="2">
    <source>
        <dbReference type="SAM" id="Phobius"/>
    </source>
</evidence>
<evidence type="ECO:0000313" key="4">
    <source>
        <dbReference type="Proteomes" id="UP000007258"/>
    </source>
</evidence>
<keyword evidence="2" id="KW-1133">Transmembrane helix</keyword>
<protein>
    <submittedName>
        <fullName evidence="3">Uncharacterized protein</fullName>
    </submittedName>
</protein>
<keyword evidence="2" id="KW-0812">Transmembrane</keyword>
<dbReference type="Proteomes" id="UP000007258">
    <property type="component" value="Chromosome 31"/>
</dbReference>
<dbReference type="InParanoid" id="A4HJ59"/>
<evidence type="ECO:0000256" key="1">
    <source>
        <dbReference type="SAM" id="MobiDB-lite"/>
    </source>
</evidence>
<evidence type="ECO:0000313" key="3">
    <source>
        <dbReference type="EMBL" id="CAM42518.2"/>
    </source>
</evidence>
<feature type="transmembrane region" description="Helical" evidence="2">
    <location>
        <begin position="620"/>
        <end position="645"/>
    </location>
</feature>
<proteinExistence type="predicted"/>
<reference evidence="3 4" key="1">
    <citation type="journal article" date="2007" name="Nat. Genet.">
        <title>Comparative genomic analysis of three Leishmania species that cause diverse human disease.</title>
        <authorList>
            <person name="Peacock C.S."/>
            <person name="Seeger K."/>
            <person name="Harris D."/>
            <person name="Murphy L."/>
            <person name="Ruiz J.C."/>
            <person name="Quail M.A."/>
            <person name="Peters N."/>
            <person name="Adlem E."/>
            <person name="Tivey A."/>
            <person name="Aslett M."/>
            <person name="Kerhornou A."/>
            <person name="Ivens A."/>
            <person name="Fraser A."/>
            <person name="Rajandream M.A."/>
            <person name="Carver T."/>
            <person name="Norbertczak H."/>
            <person name="Chillingworth T."/>
            <person name="Hance Z."/>
            <person name="Jagels K."/>
            <person name="Moule S."/>
            <person name="Ormond D."/>
            <person name="Rutter S."/>
            <person name="Squares R."/>
            <person name="Whitehead S."/>
            <person name="Rabbinowitsch E."/>
            <person name="Arrowsmith C."/>
            <person name="White B."/>
            <person name="Thurston S."/>
            <person name="Bringaud F."/>
            <person name="Baldauf S.L."/>
            <person name="Faulconbridge A."/>
            <person name="Jeffares D."/>
            <person name="Depledge D.P."/>
            <person name="Oyola S.O."/>
            <person name="Hilley J.D."/>
            <person name="Brito L.O."/>
            <person name="Tosi L.R."/>
            <person name="Barrell B."/>
            <person name="Cruz A.K."/>
            <person name="Mottram J.C."/>
            <person name="Smith D.F."/>
            <person name="Berriman M."/>
        </authorList>
    </citation>
    <scope>NUCLEOTIDE SEQUENCE [LARGE SCALE GENOMIC DNA]</scope>
    <source>
        <strain evidence="3 4">MHOM/BR/75/M2904</strain>
    </source>
</reference>
<dbReference type="RefSeq" id="XP_001567096.2">
    <property type="nucleotide sequence ID" value="XM_001567046.2"/>
</dbReference>
<dbReference type="VEuPathDB" id="TriTrypDB:LbrM.31.0980"/>
<keyword evidence="2" id="KW-0472">Membrane</keyword>
<name>A4HJ59_LEIBR</name>
<feature type="transmembrane region" description="Helical" evidence="2">
    <location>
        <begin position="482"/>
        <end position="508"/>
    </location>
</feature>
<organism evidence="3 4">
    <name type="scientific">Leishmania braziliensis</name>
    <dbReference type="NCBI Taxonomy" id="5660"/>
    <lineage>
        <taxon>Eukaryota</taxon>
        <taxon>Discoba</taxon>
        <taxon>Euglenozoa</taxon>
        <taxon>Kinetoplastea</taxon>
        <taxon>Metakinetoplastina</taxon>
        <taxon>Trypanosomatida</taxon>
        <taxon>Trypanosomatidae</taxon>
        <taxon>Leishmaniinae</taxon>
        <taxon>Leishmania</taxon>
        <taxon>Leishmania braziliensis species complex</taxon>
    </lineage>
</organism>